<feature type="signal peptide" evidence="2">
    <location>
        <begin position="1"/>
        <end position="25"/>
    </location>
</feature>
<dbReference type="SUPFAM" id="SSF52129">
    <property type="entry name" value="Caspase-like"/>
    <property type="match status" value="1"/>
</dbReference>
<accession>A0A327KRN0</accession>
<dbReference type="Gene3D" id="2.60.120.260">
    <property type="entry name" value="Galactose-binding domain-like"/>
    <property type="match status" value="1"/>
</dbReference>
<dbReference type="Pfam" id="PF00656">
    <property type="entry name" value="Peptidase_C14"/>
    <property type="match status" value="1"/>
</dbReference>
<dbReference type="NCBIfam" id="NF047619">
    <property type="entry name" value="NADase_discoid"/>
    <property type="match status" value="1"/>
</dbReference>
<feature type="compositionally biased region" description="Basic and acidic residues" evidence="1">
    <location>
        <begin position="346"/>
        <end position="356"/>
    </location>
</feature>
<evidence type="ECO:0000256" key="2">
    <source>
        <dbReference type="SAM" id="SignalP"/>
    </source>
</evidence>
<dbReference type="PROSITE" id="PS50208">
    <property type="entry name" value="CASPASE_P20"/>
    <property type="match status" value="1"/>
</dbReference>
<name>A0A327KRN0_9BRAD</name>
<feature type="region of interest" description="Disordered" evidence="1">
    <location>
        <begin position="346"/>
        <end position="376"/>
    </location>
</feature>
<proteinExistence type="predicted"/>
<dbReference type="GO" id="GO:0004197">
    <property type="term" value="F:cysteine-type endopeptidase activity"/>
    <property type="evidence" value="ECO:0007669"/>
    <property type="project" value="InterPro"/>
</dbReference>
<gene>
    <name evidence="4" type="ORF">CH338_14165</name>
</gene>
<evidence type="ECO:0000313" key="5">
    <source>
        <dbReference type="Proteomes" id="UP000248863"/>
    </source>
</evidence>
<feature type="compositionally biased region" description="Pro residues" evidence="1">
    <location>
        <begin position="283"/>
        <end position="292"/>
    </location>
</feature>
<dbReference type="SUPFAM" id="SSF49785">
    <property type="entry name" value="Galactose-binding domain-like"/>
    <property type="match status" value="1"/>
</dbReference>
<dbReference type="AlphaFoldDB" id="A0A327KRN0"/>
<sequence>MMPMRYRMLAVFAVLLLAVAIPAGAGPAAAQERVALVIGNGAYRAATPLPNPPNDAADVAAALRKLGFTVIEGRDLDKAALEDKIRAFGRALDRASVALFFYAGHGLQVAGKNYLVPVDARLERPGDLSFETVEVGQVLGQMEAEARVNLVFLDACRDNPLARTLARSLGTRSASVGTGLASIQSAVGTMIAYATQPDNVALDGEGRNSPFTTALLKHLPTPGLDIAVTMRRIRSDVVAATRSRQVPWDHSSLIGDVVLVPSGGTPQASTQAPSPGPAATTAPPSPAPPTPPSAAAAGRGQDADIAYWNSVKDTGDPAQLKSYIAAFPNGTFVALATLRLQEIESRGGRPADDRSKVAALPPDGGVPPRPRSPRENCASFSAPAGTDLYCASSVLDPQFGSSYGVRNLFGGDPGSAWVEGAAGDGTGEWVTIAFDGERTVRGLVVNNGYEKSTDLYVKNGRVQMLRLVFSNGETRSVTLQDRLGPQTVTLDRPVRAHWVQLVIDRTYRGTRYTDTAISKLTVVSERAR</sequence>
<evidence type="ECO:0000259" key="3">
    <source>
        <dbReference type="PROSITE" id="PS50208"/>
    </source>
</evidence>
<keyword evidence="2" id="KW-0732">Signal</keyword>
<dbReference type="InterPro" id="IPR011600">
    <property type="entry name" value="Pept_C14_caspase"/>
</dbReference>
<dbReference type="PANTHER" id="PTHR22576:SF37">
    <property type="entry name" value="MUCOSA-ASSOCIATED LYMPHOID TISSUE LYMPHOMA TRANSLOCATION PROTEIN 1"/>
    <property type="match status" value="1"/>
</dbReference>
<keyword evidence="5" id="KW-1185">Reference proteome</keyword>
<reference evidence="4 5" key="1">
    <citation type="submission" date="2017-07" db="EMBL/GenBank/DDBJ databases">
        <title>Draft Genome Sequences of Select Purple Nonsulfur Bacteria.</title>
        <authorList>
            <person name="Lasarre B."/>
            <person name="Mckinlay J.B."/>
        </authorList>
    </citation>
    <scope>NUCLEOTIDE SEQUENCE [LARGE SCALE GENOMIC DNA]</scope>
    <source>
        <strain evidence="4 5">DSM 11907</strain>
    </source>
</reference>
<dbReference type="Proteomes" id="UP000248863">
    <property type="component" value="Unassembled WGS sequence"/>
</dbReference>
<protein>
    <recommendedName>
        <fullName evidence="3">Caspase family p20 domain-containing protein</fullName>
    </recommendedName>
</protein>
<dbReference type="InterPro" id="IPR008979">
    <property type="entry name" value="Galactose-bd-like_sf"/>
</dbReference>
<feature type="chain" id="PRO_5016289330" description="Caspase family p20 domain-containing protein" evidence="2">
    <location>
        <begin position="26"/>
        <end position="528"/>
    </location>
</feature>
<dbReference type="RefSeq" id="WP_111357816.1">
    <property type="nucleotide sequence ID" value="NZ_NPEU01000148.1"/>
</dbReference>
<dbReference type="InterPro" id="IPR052039">
    <property type="entry name" value="Caspase-related_regulators"/>
</dbReference>
<comment type="caution">
    <text evidence="4">The sequence shown here is derived from an EMBL/GenBank/DDBJ whole genome shotgun (WGS) entry which is preliminary data.</text>
</comment>
<feature type="domain" description="Caspase family p20" evidence="3">
    <location>
        <begin position="31"/>
        <end position="108"/>
    </location>
</feature>
<feature type="region of interest" description="Disordered" evidence="1">
    <location>
        <begin position="259"/>
        <end position="299"/>
    </location>
</feature>
<organism evidence="4 5">
    <name type="scientific">Rhodoplanes elegans</name>
    <dbReference type="NCBI Taxonomy" id="29408"/>
    <lineage>
        <taxon>Bacteria</taxon>
        <taxon>Pseudomonadati</taxon>
        <taxon>Pseudomonadota</taxon>
        <taxon>Alphaproteobacteria</taxon>
        <taxon>Hyphomicrobiales</taxon>
        <taxon>Nitrobacteraceae</taxon>
        <taxon>Rhodoplanes</taxon>
    </lineage>
</organism>
<dbReference type="PANTHER" id="PTHR22576">
    <property type="entry name" value="MUCOSA ASSOCIATED LYMPHOID TISSUE LYMPHOMA TRANSLOCATION PROTEIN 1/PARACASPASE"/>
    <property type="match status" value="1"/>
</dbReference>
<dbReference type="OrthoDB" id="9816009at2"/>
<dbReference type="InterPro" id="IPR001309">
    <property type="entry name" value="Pept_C14_p20"/>
</dbReference>
<evidence type="ECO:0000313" key="4">
    <source>
        <dbReference type="EMBL" id="RAI38008.1"/>
    </source>
</evidence>
<feature type="compositionally biased region" description="Low complexity" evidence="1">
    <location>
        <begin position="266"/>
        <end position="282"/>
    </location>
</feature>
<dbReference type="InterPro" id="IPR029030">
    <property type="entry name" value="Caspase-like_dom_sf"/>
</dbReference>
<dbReference type="Pfam" id="PF25302">
    <property type="entry name" value="NADase_transloc"/>
    <property type="match status" value="1"/>
</dbReference>
<dbReference type="EMBL" id="NPEU01000148">
    <property type="protein sequence ID" value="RAI38008.1"/>
    <property type="molecule type" value="Genomic_DNA"/>
</dbReference>
<dbReference type="Gene3D" id="3.40.50.1460">
    <property type="match status" value="1"/>
</dbReference>
<dbReference type="InterPro" id="IPR057561">
    <property type="entry name" value="NADase_transloc"/>
</dbReference>
<evidence type="ECO:0000256" key="1">
    <source>
        <dbReference type="SAM" id="MobiDB-lite"/>
    </source>
</evidence>
<dbReference type="GO" id="GO:0006508">
    <property type="term" value="P:proteolysis"/>
    <property type="evidence" value="ECO:0007669"/>
    <property type="project" value="InterPro"/>
</dbReference>